<proteinExistence type="predicted"/>
<evidence type="ECO:0008006" key="3">
    <source>
        <dbReference type="Google" id="ProtNLM"/>
    </source>
</evidence>
<protein>
    <recommendedName>
        <fullName evidence="3">Copper chaperone PCu(A)C</fullName>
    </recommendedName>
</protein>
<gene>
    <name evidence="1" type="ORF">DT076_04465</name>
</gene>
<dbReference type="EMBL" id="QOUI01000002">
    <property type="protein sequence ID" value="RCK70672.1"/>
    <property type="molecule type" value="Genomic_DNA"/>
</dbReference>
<sequence>MLALGLATGVSACGFGAQTLQPYTPAAGVNVDVPEDARMPLVNVRDLRIISQAEGSGFLSATLVASDVDQLVSVSGQTFGPDGQPTGPLGIELAQPVDLGPAQNPLVLADQQPRLAATGDGVVPGLTAEVTLTFASAGEATLTIPITNAEDLTG</sequence>
<comment type="caution">
    <text evidence="1">The sequence shown here is derived from an EMBL/GenBank/DDBJ whole genome shotgun (WGS) entry which is preliminary data.</text>
</comment>
<accession>A0A367Z083</accession>
<organism evidence="1 2">
    <name type="scientific">Desertihabitans brevis</name>
    <dbReference type="NCBI Taxonomy" id="2268447"/>
    <lineage>
        <taxon>Bacteria</taxon>
        <taxon>Bacillati</taxon>
        <taxon>Actinomycetota</taxon>
        <taxon>Actinomycetes</taxon>
        <taxon>Propionibacteriales</taxon>
        <taxon>Propionibacteriaceae</taxon>
        <taxon>Desertihabitans</taxon>
    </lineage>
</organism>
<dbReference type="AlphaFoldDB" id="A0A367Z083"/>
<evidence type="ECO:0000313" key="2">
    <source>
        <dbReference type="Proteomes" id="UP000252770"/>
    </source>
</evidence>
<reference evidence="1 2" key="1">
    <citation type="submission" date="2018-07" db="EMBL/GenBank/DDBJ databases">
        <title>Desertimonas flava gen. nov. sp. nov.</title>
        <authorList>
            <person name="Liu S."/>
        </authorList>
    </citation>
    <scope>NUCLEOTIDE SEQUENCE [LARGE SCALE GENOMIC DNA]</scope>
    <source>
        <strain evidence="1 2">16Sb5-5</strain>
    </source>
</reference>
<name>A0A367Z083_9ACTN</name>
<dbReference type="Proteomes" id="UP000252770">
    <property type="component" value="Unassembled WGS sequence"/>
</dbReference>
<keyword evidence="2" id="KW-1185">Reference proteome</keyword>
<evidence type="ECO:0000313" key="1">
    <source>
        <dbReference type="EMBL" id="RCK70672.1"/>
    </source>
</evidence>